<sequence length="1141" mass="136127">MTNYNFHDLLEPMEFQDLVRDIVQVRDNIFLESFKEGADQGIDGLLYDKHRKIVLQVKRYNLSYSKLLYILKTEELPKVRKLRPTRYILGISMDFLYSQKEEIRELFEGYIEDTNDIISAKDMNNLLGIPKYKFIEKNYTKLWLPSIEIMSDLLEQSVHKGRIRESEYELKMALRTAKFYVQTKMYKRALKKLEKNNVVIISGEPGMGKTAMAYMLAISFLQMDATSGFVWVNSIDDVYASIKDEEAKQAFILDDFWGSVLYDGARNNEERRLEKLILRISKMKNKKMILTSREYILQQGLYKSLTLNKLIDNLKLQCTLEEYSDSEKAKILFHHLKASDLEIDYIKAIYFRCDKIVYHQSYNPRVIDLFLSNSDEREVSSYDYAESLIYYLDYPYEFWRDIFLNLSEEAKILAMIMMISYTPIRIDDLKLSYSKYLLNHSMNLNLKNFNDCISELEQTVIKTYWDEDEQDIRVEFRNPSIGDFLYEYIGNNLEQYVLRLLKISAFYNQVLYIFEHFCENACSEITILVEEKCINDFNTLPMRIADYGDLDGDFEIYHDDEDHALNRVFHLIRLCDRHKNIVLYNFLQEYIHDYCKSMGRNEFYANYFELLEFPRVIKRFCLKGMKFDGSSIIENYYRSIYNIEHYMAMDEFEEVFKDEYSIFKEKNQSEIKNNIKTIILESLDYFDIEDMFVQMDMLIDSIPDILKKYGLRYTKGFKKDIFNIAGRVYEPENKKTLSDRSDIEIEEAENEIDYKQVIYESYEWLFGNEMYSLNDDEILSRVHESNLSDKIKLELKTIIKDRRPWYIYEYLSIESSLEKFILLWTEEGLDFIPHDINIFFYSILYTMVKKDSGIAKKLVGFCAEFYFNIFHQDEAIISEKSFRESNLYSFYIKDDEAFENFIFQTILRKSENWIIVENELLMIYCFVKVVSSDSEDNYYYSTLFSGNFDKVQIKSLHSGIYDTSYGYFEYMGYTFRNHKLERIIFRLFEEIDTFNFNYKHVYVVFSEFLDTLNMTNNDSKVLSLLEKIELSVEILPSGEIDSTNMVICDALSAAEYLDIGDIIDMWLIELTEEQINLLWKRKNICKKNGDKYIVEVYKERDISILKQLKLYGVVLELLKQIEKIHLKFLEGDYSNILYDKD</sequence>
<evidence type="ECO:0000313" key="3">
    <source>
        <dbReference type="Proteomes" id="UP001205748"/>
    </source>
</evidence>
<accession>A0AAE3HK05</accession>
<keyword evidence="2" id="KW-0547">Nucleotide-binding</keyword>
<dbReference type="InterPro" id="IPR027417">
    <property type="entry name" value="P-loop_NTPase"/>
</dbReference>
<dbReference type="RefSeq" id="WP_257533200.1">
    <property type="nucleotide sequence ID" value="NZ_JANKAS010000020.1"/>
</dbReference>
<keyword evidence="2" id="KW-0347">Helicase</keyword>
<dbReference type="Proteomes" id="UP001205748">
    <property type="component" value="Unassembled WGS sequence"/>
</dbReference>
<keyword evidence="3" id="KW-1185">Reference proteome</keyword>
<comment type="caution">
    <text evidence="2">The sequence shown here is derived from an EMBL/GenBank/DDBJ whole genome shotgun (WGS) entry which is preliminary data.</text>
</comment>
<dbReference type="Pfam" id="PF20720">
    <property type="entry name" value="nSTAND3"/>
    <property type="match status" value="1"/>
</dbReference>
<keyword evidence="2" id="KW-0067">ATP-binding</keyword>
<feature type="domain" description="Novel STAND NTPase 3" evidence="1">
    <location>
        <begin position="180"/>
        <end position="337"/>
    </location>
</feature>
<dbReference type="SUPFAM" id="SSF52540">
    <property type="entry name" value="P-loop containing nucleoside triphosphate hydrolases"/>
    <property type="match status" value="1"/>
</dbReference>
<dbReference type="Gene3D" id="3.40.50.300">
    <property type="entry name" value="P-loop containing nucleotide triphosphate hydrolases"/>
    <property type="match status" value="1"/>
</dbReference>
<dbReference type="InterPro" id="IPR049050">
    <property type="entry name" value="nSTAND3"/>
</dbReference>
<reference evidence="2" key="1">
    <citation type="submission" date="2022-07" db="EMBL/GenBank/DDBJ databases">
        <title>Enhanced cultured diversity of the mouse gut microbiota enables custom-made synthetic communities.</title>
        <authorList>
            <person name="Afrizal A."/>
        </authorList>
    </citation>
    <scope>NUCLEOTIDE SEQUENCE</scope>
    <source>
        <strain evidence="2">DSM 28593</strain>
    </source>
</reference>
<evidence type="ECO:0000313" key="2">
    <source>
        <dbReference type="EMBL" id="MCR1900143.1"/>
    </source>
</evidence>
<dbReference type="EMBL" id="JANKAS010000020">
    <property type="protein sequence ID" value="MCR1900143.1"/>
    <property type="molecule type" value="Genomic_DNA"/>
</dbReference>
<evidence type="ECO:0000259" key="1">
    <source>
        <dbReference type="Pfam" id="PF20720"/>
    </source>
</evidence>
<protein>
    <submittedName>
        <fullName evidence="2">RNA helicase domain-containing protein</fullName>
    </submittedName>
</protein>
<keyword evidence="2" id="KW-0378">Hydrolase</keyword>
<dbReference type="GO" id="GO:0004386">
    <property type="term" value="F:helicase activity"/>
    <property type="evidence" value="ECO:0007669"/>
    <property type="project" value="UniProtKB-KW"/>
</dbReference>
<organism evidence="2 3">
    <name type="scientific">Irregularibacter muris</name>
    <dbReference type="NCBI Taxonomy" id="1796619"/>
    <lineage>
        <taxon>Bacteria</taxon>
        <taxon>Bacillati</taxon>
        <taxon>Bacillota</taxon>
        <taxon>Clostridia</taxon>
        <taxon>Eubacteriales</taxon>
        <taxon>Eubacteriaceae</taxon>
        <taxon>Irregularibacter</taxon>
    </lineage>
</organism>
<name>A0AAE3HK05_9FIRM</name>
<proteinExistence type="predicted"/>
<dbReference type="AlphaFoldDB" id="A0AAE3HK05"/>
<gene>
    <name evidence="2" type="ORF">NSA47_14340</name>
</gene>